<dbReference type="EMBL" id="CP045652">
    <property type="protein sequence ID" value="QGA26986.1"/>
    <property type="molecule type" value="Genomic_DNA"/>
</dbReference>
<dbReference type="InterPro" id="IPR056823">
    <property type="entry name" value="TEN-like_YD-shell"/>
</dbReference>
<feature type="signal peptide" evidence="2">
    <location>
        <begin position="1"/>
        <end position="24"/>
    </location>
</feature>
<evidence type="ECO:0000313" key="4">
    <source>
        <dbReference type="EMBL" id="QGA26986.1"/>
    </source>
</evidence>
<keyword evidence="5" id="KW-1185">Reference proteome</keyword>
<feature type="domain" description="Teneurin-like YD-shell" evidence="3">
    <location>
        <begin position="45"/>
        <end position="120"/>
    </location>
</feature>
<reference evidence="4 5" key="1">
    <citation type="submission" date="2019-10" db="EMBL/GenBank/DDBJ databases">
        <authorList>
            <person name="Dong K."/>
        </authorList>
    </citation>
    <scope>NUCLEOTIDE SEQUENCE [LARGE SCALE GENOMIC DNA]</scope>
    <source>
        <strain evidence="5">dk4302</strain>
    </source>
</reference>
<evidence type="ECO:0000256" key="2">
    <source>
        <dbReference type="SAM" id="SignalP"/>
    </source>
</evidence>
<gene>
    <name evidence="4" type="ORF">GFH32_11945</name>
</gene>
<dbReference type="RefSeq" id="WP_153511828.1">
    <property type="nucleotide sequence ID" value="NZ_CP045652.1"/>
</dbReference>
<name>A0A5Q0QBW6_9SPHI</name>
<protein>
    <recommendedName>
        <fullName evidence="3">Teneurin-like YD-shell domain-containing protein</fullName>
    </recommendedName>
</protein>
<keyword evidence="1" id="KW-0677">Repeat</keyword>
<evidence type="ECO:0000313" key="5">
    <source>
        <dbReference type="Proteomes" id="UP000326921"/>
    </source>
</evidence>
<dbReference type="AlphaFoldDB" id="A0A5Q0QBW6"/>
<sequence>MSNKIYSGLAVAVFALSLFSSCNKQITFKQEDRLQIAENFRLQEVRSKNGELYEKYSYDDQKRLKQVVYNGNDLFNLQYANGTAKLTKFNNYEVIYDQQDRLIEVKGPELSNTVLNYLPNQIQIIQTTRTVVPGPKPTQIDTLNLLLNTKGEVLQANLLPKKIGYEFRYDQYASPYIHNEKQLLPILLIYPLAQVFKEISSLHTGKNLMRIYQNASNISNSVEKPMVEDITYRYDHLRYDIPTSSSNHGLNKSERHFLYSE</sequence>
<evidence type="ECO:0000259" key="3">
    <source>
        <dbReference type="Pfam" id="PF25023"/>
    </source>
</evidence>
<dbReference type="KEGG" id="sphe:GFH32_11945"/>
<dbReference type="Proteomes" id="UP000326921">
    <property type="component" value="Chromosome"/>
</dbReference>
<organism evidence="4 5">
    <name type="scientific">Sphingobacterium zhuxiongii</name>
    <dbReference type="NCBI Taxonomy" id="2662364"/>
    <lineage>
        <taxon>Bacteria</taxon>
        <taxon>Pseudomonadati</taxon>
        <taxon>Bacteroidota</taxon>
        <taxon>Sphingobacteriia</taxon>
        <taxon>Sphingobacteriales</taxon>
        <taxon>Sphingobacteriaceae</taxon>
        <taxon>Sphingobacterium</taxon>
    </lineage>
</organism>
<keyword evidence="2" id="KW-0732">Signal</keyword>
<accession>A0A5Q0QBW6</accession>
<evidence type="ECO:0000256" key="1">
    <source>
        <dbReference type="ARBA" id="ARBA00022737"/>
    </source>
</evidence>
<dbReference type="PROSITE" id="PS51257">
    <property type="entry name" value="PROKAR_LIPOPROTEIN"/>
    <property type="match status" value="1"/>
</dbReference>
<proteinExistence type="predicted"/>
<dbReference type="Pfam" id="PF25023">
    <property type="entry name" value="TEN_YD-shell"/>
    <property type="match status" value="1"/>
</dbReference>
<feature type="chain" id="PRO_5024815410" description="Teneurin-like YD-shell domain-containing protein" evidence="2">
    <location>
        <begin position="25"/>
        <end position="261"/>
    </location>
</feature>